<evidence type="ECO:0000256" key="8">
    <source>
        <dbReference type="ARBA" id="ARBA00022777"/>
    </source>
</evidence>
<dbReference type="InterPro" id="IPR001996">
    <property type="entry name" value="PTS_IIB_1"/>
</dbReference>
<dbReference type="RefSeq" id="WP_022938445.1">
    <property type="nucleotide sequence ID" value="NZ_CABKRQ010000005.1"/>
</dbReference>
<feature type="transmembrane region" description="Helical" evidence="12">
    <location>
        <begin position="178"/>
        <end position="196"/>
    </location>
</feature>
<keyword evidence="9 12" id="KW-1133">Transmembrane helix</keyword>
<dbReference type="GO" id="GO:0015771">
    <property type="term" value="P:trehalose transport"/>
    <property type="evidence" value="ECO:0007669"/>
    <property type="project" value="TreeGrafter"/>
</dbReference>
<dbReference type="STRING" id="1034346.GCA_000313565_02143"/>
<reference evidence="15 16" key="1">
    <citation type="submission" date="2018-05" db="EMBL/GenBank/DDBJ databases">
        <title>Genomic Encyclopedia of Type Strains, Phase IV (KMG-IV): sequencing the most valuable type-strain genomes for metagenomic binning, comparative biology and taxonomic classification.</title>
        <authorList>
            <person name="Goeker M."/>
        </authorList>
    </citation>
    <scope>NUCLEOTIDE SEQUENCE [LARGE SCALE GENOMIC DNA]</scope>
    <source>
        <strain evidence="15 16">JC118</strain>
    </source>
</reference>
<evidence type="ECO:0000256" key="11">
    <source>
        <dbReference type="PROSITE-ProRule" id="PRU00421"/>
    </source>
</evidence>
<dbReference type="PROSITE" id="PS51098">
    <property type="entry name" value="PTS_EIIB_TYPE_1"/>
    <property type="match status" value="1"/>
</dbReference>
<keyword evidence="10 12" id="KW-0472">Membrane</keyword>
<dbReference type="GO" id="GO:0016301">
    <property type="term" value="F:kinase activity"/>
    <property type="evidence" value="ECO:0007669"/>
    <property type="project" value="UniProtKB-KW"/>
</dbReference>
<dbReference type="GO" id="GO:0005886">
    <property type="term" value="C:plasma membrane"/>
    <property type="evidence" value="ECO:0007669"/>
    <property type="project" value="UniProtKB-SubCell"/>
</dbReference>
<feature type="transmembrane region" description="Helical" evidence="12">
    <location>
        <begin position="248"/>
        <end position="269"/>
    </location>
</feature>
<dbReference type="InterPro" id="IPR050558">
    <property type="entry name" value="PTS_Sugar-Specific_Components"/>
</dbReference>
<dbReference type="GO" id="GO:0008982">
    <property type="term" value="F:protein-N(PI)-phosphohistidine-sugar phosphotransferase activity"/>
    <property type="evidence" value="ECO:0007669"/>
    <property type="project" value="InterPro"/>
</dbReference>
<dbReference type="SUPFAM" id="SSF55604">
    <property type="entry name" value="Glucose permease domain IIB"/>
    <property type="match status" value="1"/>
</dbReference>
<feature type="transmembrane region" description="Helical" evidence="12">
    <location>
        <begin position="430"/>
        <end position="452"/>
    </location>
</feature>
<feature type="transmembrane region" description="Helical" evidence="12">
    <location>
        <begin position="216"/>
        <end position="236"/>
    </location>
</feature>
<feature type="active site" description="Phosphocysteine intermediate; for EIIB activity" evidence="11">
    <location>
        <position position="29"/>
    </location>
</feature>
<keyword evidence="4" id="KW-0762">Sugar transport</keyword>
<feature type="domain" description="PTS EIIB type-1" evidence="13">
    <location>
        <begin position="7"/>
        <end position="89"/>
    </location>
</feature>
<keyword evidence="6" id="KW-0598">Phosphotransferase system</keyword>
<accession>A0A318L4P0</accession>
<evidence type="ECO:0000256" key="3">
    <source>
        <dbReference type="ARBA" id="ARBA00022475"/>
    </source>
</evidence>
<evidence type="ECO:0000256" key="10">
    <source>
        <dbReference type="ARBA" id="ARBA00023136"/>
    </source>
</evidence>
<keyword evidence="8" id="KW-0418">Kinase</keyword>
<evidence type="ECO:0000256" key="9">
    <source>
        <dbReference type="ARBA" id="ARBA00022989"/>
    </source>
</evidence>
<name>A0A318L4P0_9FIRM</name>
<gene>
    <name evidence="15" type="ORF">DES51_10334</name>
</gene>
<dbReference type="GO" id="GO:0090589">
    <property type="term" value="F:protein-phosphocysteine-trehalose phosphotransferase system transporter activity"/>
    <property type="evidence" value="ECO:0007669"/>
    <property type="project" value="TreeGrafter"/>
</dbReference>
<comment type="caution">
    <text evidence="15">The sequence shown here is derived from an EMBL/GenBank/DDBJ whole genome shotgun (WGS) entry which is preliminary data.</text>
</comment>
<dbReference type="PANTHER" id="PTHR30175:SF1">
    <property type="entry name" value="PTS SYSTEM ARBUTIN-, CELLOBIOSE-, AND SALICIN-SPECIFIC EIIBC COMPONENT-RELATED"/>
    <property type="match status" value="1"/>
</dbReference>
<evidence type="ECO:0000259" key="14">
    <source>
        <dbReference type="PROSITE" id="PS51103"/>
    </source>
</evidence>
<dbReference type="Pfam" id="PF00367">
    <property type="entry name" value="PTS_EIIB"/>
    <property type="match status" value="1"/>
</dbReference>
<evidence type="ECO:0000256" key="1">
    <source>
        <dbReference type="ARBA" id="ARBA00004651"/>
    </source>
</evidence>
<evidence type="ECO:0000313" key="16">
    <source>
        <dbReference type="Proteomes" id="UP000247612"/>
    </source>
</evidence>
<dbReference type="Proteomes" id="UP000247612">
    <property type="component" value="Unassembled WGS sequence"/>
</dbReference>
<dbReference type="PROSITE" id="PS01035">
    <property type="entry name" value="PTS_EIIB_TYPE_1_CYS"/>
    <property type="match status" value="1"/>
</dbReference>
<evidence type="ECO:0000256" key="2">
    <source>
        <dbReference type="ARBA" id="ARBA00022448"/>
    </source>
</evidence>
<dbReference type="InterPro" id="IPR003352">
    <property type="entry name" value="PTS_EIIC"/>
</dbReference>
<dbReference type="InterPro" id="IPR018113">
    <property type="entry name" value="PTrfase_EIIB_Cys"/>
</dbReference>
<dbReference type="PROSITE" id="PS51103">
    <property type="entry name" value="PTS_EIIC_TYPE_1"/>
    <property type="match status" value="1"/>
</dbReference>
<evidence type="ECO:0000256" key="6">
    <source>
        <dbReference type="ARBA" id="ARBA00022683"/>
    </source>
</evidence>
<proteinExistence type="predicted"/>
<feature type="transmembrane region" description="Helical" evidence="12">
    <location>
        <begin position="360"/>
        <end position="379"/>
    </location>
</feature>
<keyword evidence="3" id="KW-1003">Cell membrane</keyword>
<sequence>MAKKNYDELSGKLIELIGGKENVSYFTHCTTRLRFNLKDQGLAKTDAINQLSGVSGTSWASDQLQVIIGADVDLVYDAVCHAGGFNKNEKINENLDEPKQKKFSFNSVLEAISGAVLPIIPIIIATSFINILATLLQKAGMSADNGTIQMLTLVGATGMYFLPIFIGATAAKKFNTSMVLGMLIGAVMINPTYLTAVNEGTSLSLFGLPVAMVNYTSNFLPTLVAVAVMAPIEKYLRNHIPAAIKSIAVPFLTLLIMLPLTFCLIGPAASLLGTYFSKGVVWLYETFGFLGVGLLTAALPFLIISGMHMTLVVYAITLFTTLGYEPTVFVAGIIITACQAGICLMVSYKTRNAELKATSFAAFLTAVIGGTTEPALFGVTIRSKKTIYATIIGGFLGGCVAGLGHAAAYSTIYSSFWDLVAFIPGGTANLLWEIGGCLVAFISAMIFLYLTFKEEDFTYDK</sequence>
<keyword evidence="5" id="KW-0808">Transferase</keyword>
<dbReference type="OrthoDB" id="92465at2"/>
<dbReference type="InterPro" id="IPR036878">
    <property type="entry name" value="Glu_permease_IIB"/>
</dbReference>
<evidence type="ECO:0000256" key="12">
    <source>
        <dbReference type="SAM" id="Phobius"/>
    </source>
</evidence>
<dbReference type="AlphaFoldDB" id="A0A318L4P0"/>
<protein>
    <submittedName>
        <fullName evidence="15">PTS system beta-glucoside-specific IIB component (Glc family) /PTS system beta-glucoside-specific IIC component (Glc family)</fullName>
    </submittedName>
</protein>
<comment type="subcellular location">
    <subcellularLocation>
        <location evidence="1">Cell membrane</location>
        <topology evidence="1">Multi-pass membrane protein</topology>
    </subcellularLocation>
</comment>
<dbReference type="EMBL" id="QJKH01000003">
    <property type="protein sequence ID" value="PXX80443.1"/>
    <property type="molecule type" value="Genomic_DNA"/>
</dbReference>
<feature type="transmembrane region" description="Helical" evidence="12">
    <location>
        <begin position="289"/>
        <end position="316"/>
    </location>
</feature>
<evidence type="ECO:0000256" key="5">
    <source>
        <dbReference type="ARBA" id="ARBA00022679"/>
    </source>
</evidence>
<evidence type="ECO:0000256" key="7">
    <source>
        <dbReference type="ARBA" id="ARBA00022692"/>
    </source>
</evidence>
<feature type="transmembrane region" description="Helical" evidence="12">
    <location>
        <begin position="108"/>
        <end position="136"/>
    </location>
</feature>
<dbReference type="CDD" id="cd00212">
    <property type="entry name" value="PTS_IIB_glc"/>
    <property type="match status" value="1"/>
</dbReference>
<keyword evidence="7 12" id="KW-0812">Transmembrane</keyword>
<evidence type="ECO:0000256" key="4">
    <source>
        <dbReference type="ARBA" id="ARBA00022597"/>
    </source>
</evidence>
<dbReference type="GO" id="GO:0009401">
    <property type="term" value="P:phosphoenolpyruvate-dependent sugar phosphotransferase system"/>
    <property type="evidence" value="ECO:0007669"/>
    <property type="project" value="UniProtKB-KW"/>
</dbReference>
<feature type="transmembrane region" description="Helical" evidence="12">
    <location>
        <begin position="148"/>
        <end position="166"/>
    </location>
</feature>
<dbReference type="InterPro" id="IPR013013">
    <property type="entry name" value="PTS_EIIC_1"/>
</dbReference>
<dbReference type="Pfam" id="PF02378">
    <property type="entry name" value="PTS_EIIC"/>
    <property type="match status" value="1"/>
</dbReference>
<evidence type="ECO:0000259" key="13">
    <source>
        <dbReference type="PROSITE" id="PS51098"/>
    </source>
</evidence>
<keyword evidence="2" id="KW-0813">Transport</keyword>
<evidence type="ECO:0000313" key="15">
    <source>
        <dbReference type="EMBL" id="PXX80443.1"/>
    </source>
</evidence>
<feature type="domain" description="PTS EIIC type-1" evidence="14">
    <location>
        <begin position="110"/>
        <end position="461"/>
    </location>
</feature>
<organism evidence="15 16">
    <name type="scientific">Dielma fastidiosa</name>
    <dbReference type="NCBI Taxonomy" id="1034346"/>
    <lineage>
        <taxon>Bacteria</taxon>
        <taxon>Bacillati</taxon>
        <taxon>Bacillota</taxon>
        <taxon>Erysipelotrichia</taxon>
        <taxon>Erysipelotrichales</taxon>
        <taxon>Erysipelotrichaceae</taxon>
        <taxon>Dielma</taxon>
    </lineage>
</organism>
<keyword evidence="16" id="KW-1185">Reference proteome</keyword>
<dbReference type="PANTHER" id="PTHR30175">
    <property type="entry name" value="PHOSPHOTRANSFERASE SYSTEM TRANSPORT PROTEIN"/>
    <property type="match status" value="1"/>
</dbReference>
<feature type="transmembrane region" description="Helical" evidence="12">
    <location>
        <begin position="386"/>
        <end position="410"/>
    </location>
</feature>
<dbReference type="Gene3D" id="3.30.1360.60">
    <property type="entry name" value="Glucose permease domain IIB"/>
    <property type="match status" value="1"/>
</dbReference>